<dbReference type="Proteomes" id="UP000789920">
    <property type="component" value="Unassembled WGS sequence"/>
</dbReference>
<keyword evidence="2" id="KW-1185">Reference proteome</keyword>
<protein>
    <submittedName>
        <fullName evidence="1">32532_t:CDS:1</fullName>
    </submittedName>
</protein>
<gene>
    <name evidence="1" type="ORF">RPERSI_LOCUS13906</name>
</gene>
<evidence type="ECO:0000313" key="1">
    <source>
        <dbReference type="EMBL" id="CAG8748280.1"/>
    </source>
</evidence>
<comment type="caution">
    <text evidence="1">The sequence shown here is derived from an EMBL/GenBank/DDBJ whole genome shotgun (WGS) entry which is preliminary data.</text>
</comment>
<organism evidence="1 2">
    <name type="scientific">Racocetra persica</name>
    <dbReference type="NCBI Taxonomy" id="160502"/>
    <lineage>
        <taxon>Eukaryota</taxon>
        <taxon>Fungi</taxon>
        <taxon>Fungi incertae sedis</taxon>
        <taxon>Mucoromycota</taxon>
        <taxon>Glomeromycotina</taxon>
        <taxon>Glomeromycetes</taxon>
        <taxon>Diversisporales</taxon>
        <taxon>Gigasporaceae</taxon>
        <taxon>Racocetra</taxon>
    </lineage>
</organism>
<proteinExistence type="predicted"/>
<sequence length="300" mass="34324">MDALKNLFSKWLGTSLKSNELNVHEHRKWKRVGEHIVALKTLHDSHNLAEFLNELVALQKSCGGTDFTGIIRVYGASQNPYSEEYIMVLDLAKDGDLRHYIRQNLVNYSWSHRIDTLHQIAVGLSQLHNKELVHRDFHGGNVLIHGNFCNENVVYVLVTDLGLCRSTDKLASSGTYASGELPFANVSHNIDLAFQICHGTRPRLPDNIPPFYAQLMQQCWDTNPSIRPSTKYIVETARKWLHEPTSDIVSELQMAEAMRLKSSKTDTQMETKIHPEAIYTSRLLPTPKYFNFLTFENLYL</sequence>
<dbReference type="EMBL" id="CAJVQC010031369">
    <property type="protein sequence ID" value="CAG8748280.1"/>
    <property type="molecule type" value="Genomic_DNA"/>
</dbReference>
<name>A0ACA9QHB6_9GLOM</name>
<evidence type="ECO:0000313" key="2">
    <source>
        <dbReference type="Proteomes" id="UP000789920"/>
    </source>
</evidence>
<accession>A0ACA9QHB6</accession>
<reference evidence="1" key="1">
    <citation type="submission" date="2021-06" db="EMBL/GenBank/DDBJ databases">
        <authorList>
            <person name="Kallberg Y."/>
            <person name="Tangrot J."/>
            <person name="Rosling A."/>
        </authorList>
    </citation>
    <scope>NUCLEOTIDE SEQUENCE</scope>
    <source>
        <strain evidence="1">MA461A</strain>
    </source>
</reference>